<reference evidence="1" key="1">
    <citation type="submission" date="2020-03" db="EMBL/GenBank/DDBJ databases">
        <authorList>
            <person name="Weist P."/>
        </authorList>
    </citation>
    <scope>NUCLEOTIDE SEQUENCE</scope>
</reference>
<proteinExistence type="predicted"/>
<organism evidence="1 2">
    <name type="scientific">Pleuronectes platessa</name>
    <name type="common">European plaice</name>
    <dbReference type="NCBI Taxonomy" id="8262"/>
    <lineage>
        <taxon>Eukaryota</taxon>
        <taxon>Metazoa</taxon>
        <taxon>Chordata</taxon>
        <taxon>Craniata</taxon>
        <taxon>Vertebrata</taxon>
        <taxon>Euteleostomi</taxon>
        <taxon>Actinopterygii</taxon>
        <taxon>Neopterygii</taxon>
        <taxon>Teleostei</taxon>
        <taxon>Neoteleostei</taxon>
        <taxon>Acanthomorphata</taxon>
        <taxon>Carangaria</taxon>
        <taxon>Pleuronectiformes</taxon>
        <taxon>Pleuronectoidei</taxon>
        <taxon>Pleuronectidae</taxon>
        <taxon>Pleuronectes</taxon>
    </lineage>
</organism>
<dbReference type="EMBL" id="CADEAL010000998">
    <property type="protein sequence ID" value="CAB1427774.1"/>
    <property type="molecule type" value="Genomic_DNA"/>
</dbReference>
<sequence>MGREGLWFVSGLTPRRDNKRRTWIDLSKNPRVSLPCLVPLSKAPHSPNICSPSAVHGRSLLCVSCTRWFLLLIWGRFVVATG</sequence>
<dbReference type="Proteomes" id="UP001153269">
    <property type="component" value="Unassembled WGS sequence"/>
</dbReference>
<evidence type="ECO:0000313" key="2">
    <source>
        <dbReference type="Proteomes" id="UP001153269"/>
    </source>
</evidence>
<evidence type="ECO:0000313" key="1">
    <source>
        <dbReference type="EMBL" id="CAB1427774.1"/>
    </source>
</evidence>
<dbReference type="AlphaFoldDB" id="A0A9N7YKR6"/>
<keyword evidence="2" id="KW-1185">Reference proteome</keyword>
<protein>
    <submittedName>
        <fullName evidence="1">Uncharacterized protein</fullName>
    </submittedName>
</protein>
<comment type="caution">
    <text evidence="1">The sequence shown here is derived from an EMBL/GenBank/DDBJ whole genome shotgun (WGS) entry which is preliminary data.</text>
</comment>
<name>A0A9N7YKR6_PLEPL</name>
<gene>
    <name evidence="1" type="ORF">PLEPLA_LOCUS15717</name>
</gene>
<accession>A0A9N7YKR6</accession>